<name>A0ABV9LJ26_9ACTN</name>
<feature type="transmembrane region" description="Helical" evidence="1">
    <location>
        <begin position="302"/>
        <end position="322"/>
    </location>
</feature>
<keyword evidence="1" id="KW-0812">Transmembrane</keyword>
<dbReference type="PANTHER" id="PTHR23028">
    <property type="entry name" value="ACETYLTRANSFERASE"/>
    <property type="match status" value="1"/>
</dbReference>
<organism evidence="3 4">
    <name type="scientific">Geodermatophilus arenarius</name>
    <dbReference type="NCBI Taxonomy" id="1137990"/>
    <lineage>
        <taxon>Bacteria</taxon>
        <taxon>Bacillati</taxon>
        <taxon>Actinomycetota</taxon>
        <taxon>Actinomycetes</taxon>
        <taxon>Geodermatophilales</taxon>
        <taxon>Geodermatophilaceae</taxon>
        <taxon>Geodermatophilus</taxon>
    </lineage>
</organism>
<reference evidence="4" key="1">
    <citation type="journal article" date="2019" name="Int. J. Syst. Evol. Microbiol.">
        <title>The Global Catalogue of Microorganisms (GCM) 10K type strain sequencing project: providing services to taxonomists for standard genome sequencing and annotation.</title>
        <authorList>
            <consortium name="The Broad Institute Genomics Platform"/>
            <consortium name="The Broad Institute Genome Sequencing Center for Infectious Disease"/>
            <person name="Wu L."/>
            <person name="Ma J."/>
        </authorList>
    </citation>
    <scope>NUCLEOTIDE SEQUENCE [LARGE SCALE GENOMIC DNA]</scope>
    <source>
        <strain evidence="4">CCUG 62763</strain>
    </source>
</reference>
<gene>
    <name evidence="3" type="ORF">ACFO3M_10455</name>
</gene>
<dbReference type="InterPro" id="IPR050879">
    <property type="entry name" value="Acyltransferase_3"/>
</dbReference>
<dbReference type="Proteomes" id="UP001596025">
    <property type="component" value="Unassembled WGS sequence"/>
</dbReference>
<keyword evidence="3" id="KW-0012">Acyltransferase</keyword>
<feature type="transmembrane region" description="Helical" evidence="1">
    <location>
        <begin position="225"/>
        <end position="247"/>
    </location>
</feature>
<keyword evidence="1" id="KW-1133">Transmembrane helix</keyword>
<accession>A0ABV9LJ26</accession>
<comment type="caution">
    <text evidence="3">The sequence shown here is derived from an EMBL/GenBank/DDBJ whole genome shotgun (WGS) entry which is preliminary data.</text>
</comment>
<keyword evidence="3" id="KW-0808">Transferase</keyword>
<dbReference type="InterPro" id="IPR002656">
    <property type="entry name" value="Acyl_transf_3_dom"/>
</dbReference>
<sequence>MSRGLDNFPNRHNSLNAIRLGLATAVIVSHSWPIGGYGDDPQLGQLTLGRLAVAGFFAISGWLITQSRESTPLPSYLWRRFLRIYPGFLASLIVVAFVFAPVGSALDAGSWAFSDGVAFVGKNLAVHMSQFNVGATPSGVPYPGNWNSSLWTLFYEVLCYLLIGLCITAVPGRWLATVVVTLWLGATALQVGTNLGGTVAVFLELAPYFLAGATLYVLRQWIPLHWSLGLVSAVITTIMIAVGAAPALAALPLAYLMLWLGAALPLHLVGRRNDISYGMYVYAFPVQQLLVLAGAGAWSVGWFVLASTACTVPLAVASWFLIERPAQRYRRAADNLWAARRITSSR</sequence>
<feature type="transmembrane region" description="Helical" evidence="1">
    <location>
        <begin position="253"/>
        <end position="270"/>
    </location>
</feature>
<feature type="transmembrane region" description="Helical" evidence="1">
    <location>
        <begin position="43"/>
        <end position="64"/>
    </location>
</feature>
<evidence type="ECO:0000259" key="2">
    <source>
        <dbReference type="Pfam" id="PF01757"/>
    </source>
</evidence>
<feature type="transmembrane region" description="Helical" evidence="1">
    <location>
        <begin position="84"/>
        <end position="106"/>
    </location>
</feature>
<dbReference type="EMBL" id="JBHSGR010000009">
    <property type="protein sequence ID" value="MFC4693805.1"/>
    <property type="molecule type" value="Genomic_DNA"/>
</dbReference>
<feature type="domain" description="Acyltransferase 3" evidence="2">
    <location>
        <begin position="13"/>
        <end position="317"/>
    </location>
</feature>
<feature type="transmembrane region" description="Helical" evidence="1">
    <location>
        <begin position="20"/>
        <end position="37"/>
    </location>
</feature>
<feature type="transmembrane region" description="Helical" evidence="1">
    <location>
        <begin position="199"/>
        <end position="218"/>
    </location>
</feature>
<dbReference type="Pfam" id="PF01757">
    <property type="entry name" value="Acyl_transf_3"/>
    <property type="match status" value="1"/>
</dbReference>
<protein>
    <submittedName>
        <fullName evidence="3">Acyltransferase family protein</fullName>
        <ecNumber evidence="3">2.3.-.-</ecNumber>
    </submittedName>
</protein>
<feature type="transmembrane region" description="Helical" evidence="1">
    <location>
        <begin position="174"/>
        <end position="193"/>
    </location>
</feature>
<dbReference type="EC" id="2.3.-.-" evidence="3"/>
<feature type="transmembrane region" description="Helical" evidence="1">
    <location>
        <begin position="148"/>
        <end position="167"/>
    </location>
</feature>
<evidence type="ECO:0000256" key="1">
    <source>
        <dbReference type="SAM" id="Phobius"/>
    </source>
</evidence>
<dbReference type="RefSeq" id="WP_387988523.1">
    <property type="nucleotide sequence ID" value="NZ_JBHSGR010000009.1"/>
</dbReference>
<dbReference type="GO" id="GO:0016746">
    <property type="term" value="F:acyltransferase activity"/>
    <property type="evidence" value="ECO:0007669"/>
    <property type="project" value="UniProtKB-KW"/>
</dbReference>
<keyword evidence="4" id="KW-1185">Reference proteome</keyword>
<evidence type="ECO:0000313" key="4">
    <source>
        <dbReference type="Proteomes" id="UP001596025"/>
    </source>
</evidence>
<evidence type="ECO:0000313" key="3">
    <source>
        <dbReference type="EMBL" id="MFC4693805.1"/>
    </source>
</evidence>
<feature type="transmembrane region" description="Helical" evidence="1">
    <location>
        <begin position="277"/>
        <end position="296"/>
    </location>
</feature>
<keyword evidence="1" id="KW-0472">Membrane</keyword>
<proteinExistence type="predicted"/>